<dbReference type="KEGG" id="mbah:HYN46_07180"/>
<keyword evidence="4 9" id="KW-0028">Amino-acid biosynthesis</keyword>
<dbReference type="PANTHER" id="PTHR23100">
    <property type="entry name" value="ARGININE BIOSYNTHESIS BIFUNCTIONAL PROTEIN ARGJ"/>
    <property type="match status" value="1"/>
</dbReference>
<feature type="binding site" evidence="9">
    <location>
        <position position="401"/>
    </location>
    <ligand>
        <name>substrate</name>
    </ligand>
</feature>
<keyword evidence="9" id="KW-0963">Cytoplasm</keyword>
<comment type="function">
    <text evidence="9">Catalyzes two activities which are involved in the cyclic version of arginine biosynthesis: the synthesis of N-acetylglutamate from glutamate and acetyl-CoA as the acetyl donor, and of ornithine by transacetylation between N(2)-acetylornithine and glutamate.</text>
</comment>
<dbReference type="CDD" id="cd02152">
    <property type="entry name" value="OAT"/>
    <property type="match status" value="1"/>
</dbReference>
<keyword evidence="3 9" id="KW-0055">Arginine biosynthesis</keyword>
<comment type="subcellular location">
    <subcellularLocation>
        <location evidence="9">Cytoplasm</location>
    </subcellularLocation>
</comment>
<evidence type="ECO:0000313" key="11">
    <source>
        <dbReference type="Proteomes" id="UP000253940"/>
    </source>
</evidence>
<feature type="site" description="Involved in the stabilization of negative charge on the oxyanion by the formation of the oxyanion hole" evidence="9">
    <location>
        <position position="116"/>
    </location>
</feature>
<evidence type="ECO:0000313" key="10">
    <source>
        <dbReference type="EMBL" id="AXI02628.1"/>
    </source>
</evidence>
<dbReference type="GO" id="GO:0005737">
    <property type="term" value="C:cytoplasm"/>
    <property type="evidence" value="ECO:0007669"/>
    <property type="project" value="UniProtKB-SubCell"/>
</dbReference>
<dbReference type="NCBIfam" id="NF003802">
    <property type="entry name" value="PRK05388.1"/>
    <property type="match status" value="1"/>
</dbReference>
<proteinExistence type="inferred from homology"/>
<dbReference type="SUPFAM" id="SSF56266">
    <property type="entry name" value="DmpA/ArgJ-like"/>
    <property type="match status" value="1"/>
</dbReference>
<name>A0A345P5R9_9GAMM</name>
<evidence type="ECO:0000256" key="3">
    <source>
        <dbReference type="ARBA" id="ARBA00022571"/>
    </source>
</evidence>
<feature type="binding site" evidence="9">
    <location>
        <position position="179"/>
    </location>
    <ligand>
        <name>substrate</name>
    </ligand>
</feature>
<comment type="subunit">
    <text evidence="2 9">Heterotetramer of two alpha and two beta chains.</text>
</comment>
<evidence type="ECO:0000256" key="6">
    <source>
        <dbReference type="ARBA" id="ARBA00022813"/>
    </source>
</evidence>
<dbReference type="InterPro" id="IPR042195">
    <property type="entry name" value="ArgJ_beta_C"/>
</dbReference>
<comment type="pathway">
    <text evidence="9">Amino-acid biosynthesis; L-arginine biosynthesis; N(2)-acetyl-L-ornithine from L-glutamate: step 1/4.</text>
</comment>
<feature type="chain" id="PRO_5023332924" description="Arginine biosynthesis bifunctional protein ArgJ beta chain" evidence="9">
    <location>
        <begin position="190"/>
        <end position="406"/>
    </location>
</feature>
<gene>
    <name evidence="9" type="primary">argJ</name>
    <name evidence="10" type="ORF">HYN46_07180</name>
</gene>
<keyword evidence="7 9" id="KW-0012">Acyltransferase</keyword>
<feature type="binding site" evidence="9">
    <location>
        <position position="153"/>
    </location>
    <ligand>
        <name>substrate</name>
    </ligand>
</feature>
<sequence length="406" mass="43129">MAVGDLQMPVMQPVQGVRIGIAESYIRYQNRRDLVVFELAEGSTTAAVFTQNSFCAAPVLVAREHLGLNSPRYLVINTGNANAGTGPQGLKNANASCEALAALTQTQSNQILPFSTGVIGEQLPIDRLVAGLPAALKALDENAWTEAAHGIMTTDTLPKGASEILMLNGDTYTITGISKGAGMIRPNMATMLSFVATDAPIARDVLQTLLTNAVNQSFNRITIDGDTSTNDACVLVATGKAGGDVLSSVTDNRYSDFEAAFNRVFLRLAQLIVRDGEGATKFMTVRVEGGANTQECCDVAYRVAHSPLIKTAFFASDPNWGRIVCAIGNAGVNSLDVSNVQVFLDDVQIVKDGGANPEYTEAAGAAVMAQPEIGIRISLGRGEAVDTVWTCDFSYDYVKINADYRS</sequence>
<dbReference type="InterPro" id="IPR002813">
    <property type="entry name" value="Arg_biosynth_ArgJ"/>
</dbReference>
<comment type="pathway">
    <text evidence="9">Amino-acid biosynthesis; L-arginine biosynthesis; L-ornithine and N-acetyl-L-glutamate from L-glutamate and N(2)-acetyl-L-ornithine (cyclic): step 1/1.</text>
</comment>
<dbReference type="Gene3D" id="3.60.70.12">
    <property type="entry name" value="L-amino peptidase D-ALA esterase/amidase"/>
    <property type="match status" value="1"/>
</dbReference>
<feature type="binding site" evidence="9">
    <location>
        <position position="190"/>
    </location>
    <ligand>
        <name>substrate</name>
    </ligand>
</feature>
<evidence type="ECO:0000256" key="2">
    <source>
        <dbReference type="ARBA" id="ARBA00011475"/>
    </source>
</evidence>
<feature type="chain" id="PRO_5023332923" description="Arginine biosynthesis bifunctional protein ArgJ alpha chain" evidence="9">
    <location>
        <begin position="1"/>
        <end position="189"/>
    </location>
</feature>
<keyword evidence="11" id="KW-1185">Reference proteome</keyword>
<feature type="binding site" evidence="9">
    <location>
        <position position="277"/>
    </location>
    <ligand>
        <name>substrate</name>
    </ligand>
</feature>
<dbReference type="EC" id="2.3.1.35" evidence="9"/>
<dbReference type="GO" id="GO:0006526">
    <property type="term" value="P:L-arginine biosynthetic process"/>
    <property type="evidence" value="ECO:0007669"/>
    <property type="project" value="UniProtKB-UniRule"/>
</dbReference>
<dbReference type="OrthoDB" id="9804242at2"/>
<keyword evidence="9" id="KW-0511">Multifunctional enzyme</keyword>
<dbReference type="UniPathway" id="UPA00068">
    <property type="reaction ID" value="UER00106"/>
</dbReference>
<evidence type="ECO:0000256" key="1">
    <source>
        <dbReference type="ARBA" id="ARBA00006774"/>
    </source>
</evidence>
<comment type="catalytic activity">
    <reaction evidence="9">
        <text>L-glutamate + acetyl-CoA = N-acetyl-L-glutamate + CoA + H(+)</text>
        <dbReference type="Rhea" id="RHEA:24292"/>
        <dbReference type="ChEBI" id="CHEBI:15378"/>
        <dbReference type="ChEBI" id="CHEBI:29985"/>
        <dbReference type="ChEBI" id="CHEBI:44337"/>
        <dbReference type="ChEBI" id="CHEBI:57287"/>
        <dbReference type="ChEBI" id="CHEBI:57288"/>
        <dbReference type="EC" id="2.3.1.1"/>
    </reaction>
</comment>
<reference evidence="10 11" key="1">
    <citation type="submission" date="2018-07" db="EMBL/GenBank/DDBJ databases">
        <title>Genome sequencing of Moraxellaceae gen. HYN0046.</title>
        <authorList>
            <person name="Kim M."/>
            <person name="Yi H."/>
        </authorList>
    </citation>
    <scope>NUCLEOTIDE SEQUENCE [LARGE SCALE GENOMIC DNA]</scope>
    <source>
        <strain evidence="10 11">HYN0046</strain>
    </source>
</reference>
<organism evidence="10 11">
    <name type="scientific">Aquirhabdus parva</name>
    <dbReference type="NCBI Taxonomy" id="2283318"/>
    <lineage>
        <taxon>Bacteria</taxon>
        <taxon>Pseudomonadati</taxon>
        <taxon>Pseudomonadota</taxon>
        <taxon>Gammaproteobacteria</taxon>
        <taxon>Moraxellales</taxon>
        <taxon>Moraxellaceae</taxon>
        <taxon>Aquirhabdus</taxon>
    </lineage>
</organism>
<evidence type="ECO:0000256" key="9">
    <source>
        <dbReference type="HAMAP-Rule" id="MF_01106"/>
    </source>
</evidence>
<dbReference type="FunFam" id="3.60.70.12:FF:000001">
    <property type="entry name" value="Arginine biosynthesis bifunctional protein ArgJ, chloroplastic"/>
    <property type="match status" value="1"/>
</dbReference>
<comment type="catalytic activity">
    <reaction evidence="8 9">
        <text>N(2)-acetyl-L-ornithine + L-glutamate = N-acetyl-L-glutamate + L-ornithine</text>
        <dbReference type="Rhea" id="RHEA:15349"/>
        <dbReference type="ChEBI" id="CHEBI:29985"/>
        <dbReference type="ChEBI" id="CHEBI:44337"/>
        <dbReference type="ChEBI" id="CHEBI:46911"/>
        <dbReference type="ChEBI" id="CHEBI:57805"/>
        <dbReference type="EC" id="2.3.1.35"/>
    </reaction>
</comment>
<keyword evidence="5 9" id="KW-0808">Transferase</keyword>
<evidence type="ECO:0000256" key="4">
    <source>
        <dbReference type="ARBA" id="ARBA00022605"/>
    </source>
</evidence>
<dbReference type="EC" id="2.3.1.1" evidence="9"/>
<dbReference type="Pfam" id="PF01960">
    <property type="entry name" value="ArgJ"/>
    <property type="match status" value="1"/>
</dbReference>
<comment type="similarity">
    <text evidence="1 9">Belongs to the ArgJ family.</text>
</comment>
<dbReference type="NCBIfam" id="TIGR00120">
    <property type="entry name" value="ArgJ"/>
    <property type="match status" value="1"/>
</dbReference>
<accession>A0A345P5R9</accession>
<dbReference type="FunFam" id="3.10.20.340:FF:000001">
    <property type="entry name" value="Arginine biosynthesis bifunctional protein ArgJ, chloroplastic"/>
    <property type="match status" value="1"/>
</dbReference>
<dbReference type="PANTHER" id="PTHR23100:SF0">
    <property type="entry name" value="ARGININE BIOSYNTHESIS BIFUNCTIONAL PROTEIN ARGJ, MITOCHONDRIAL"/>
    <property type="match status" value="1"/>
</dbReference>
<feature type="site" description="Cleavage; by autolysis" evidence="9">
    <location>
        <begin position="189"/>
        <end position="190"/>
    </location>
</feature>
<feature type="binding site" evidence="9">
    <location>
        <position position="406"/>
    </location>
    <ligand>
        <name>substrate</name>
    </ligand>
</feature>
<dbReference type="Proteomes" id="UP000253940">
    <property type="component" value="Chromosome"/>
</dbReference>
<dbReference type="GO" id="GO:0004042">
    <property type="term" value="F:L-glutamate N-acetyltransferase activity"/>
    <property type="evidence" value="ECO:0007669"/>
    <property type="project" value="UniProtKB-UniRule"/>
</dbReference>
<dbReference type="Gene3D" id="3.10.20.340">
    <property type="entry name" value="ArgJ beta chain, C-terminal domain"/>
    <property type="match status" value="1"/>
</dbReference>
<dbReference type="InterPro" id="IPR016117">
    <property type="entry name" value="ArgJ-like_dom_sf"/>
</dbReference>
<keyword evidence="6 9" id="KW-0068">Autocatalytic cleavage</keyword>
<dbReference type="RefSeq" id="WP_114898738.1">
    <property type="nucleotide sequence ID" value="NZ_CP031222.1"/>
</dbReference>
<dbReference type="GO" id="GO:0004358">
    <property type="term" value="F:L-glutamate N-acetyltransferase activity, acting on acetyl-L-ornithine as donor"/>
    <property type="evidence" value="ECO:0007669"/>
    <property type="project" value="UniProtKB-UniRule"/>
</dbReference>
<dbReference type="HAMAP" id="MF_01106">
    <property type="entry name" value="ArgJ"/>
    <property type="match status" value="1"/>
</dbReference>
<evidence type="ECO:0000256" key="5">
    <source>
        <dbReference type="ARBA" id="ARBA00022679"/>
    </source>
</evidence>
<protein>
    <recommendedName>
        <fullName evidence="9">Arginine biosynthesis bifunctional protein ArgJ</fullName>
    </recommendedName>
    <domain>
        <recommendedName>
            <fullName evidence="9">Glutamate N-acetyltransferase</fullName>
            <ecNumber evidence="9">2.3.1.35</ecNumber>
        </recommendedName>
        <alternativeName>
            <fullName evidence="9">Ornithine acetyltransferase</fullName>
            <shortName evidence="9">OATase</shortName>
        </alternativeName>
        <alternativeName>
            <fullName evidence="9">Ornithine transacetylase</fullName>
        </alternativeName>
    </domain>
    <domain>
        <recommendedName>
            <fullName evidence="9">Amino-acid acetyltransferase</fullName>
            <ecNumber evidence="9">2.3.1.1</ecNumber>
        </recommendedName>
        <alternativeName>
            <fullName evidence="9">N-acetylglutamate synthase</fullName>
            <shortName evidence="9">AGSase</shortName>
        </alternativeName>
    </domain>
    <component>
        <recommendedName>
            <fullName evidence="9">Arginine biosynthesis bifunctional protein ArgJ alpha chain</fullName>
        </recommendedName>
    </component>
    <component>
        <recommendedName>
            <fullName evidence="9">Arginine biosynthesis bifunctional protein ArgJ beta chain</fullName>
        </recommendedName>
    </component>
</protein>
<feature type="site" description="Involved in the stabilization of negative charge on the oxyanion by the formation of the oxyanion hole" evidence="9">
    <location>
        <position position="117"/>
    </location>
</feature>
<dbReference type="EMBL" id="CP031222">
    <property type="protein sequence ID" value="AXI02628.1"/>
    <property type="molecule type" value="Genomic_DNA"/>
</dbReference>
<feature type="active site" description="Nucleophile" evidence="9">
    <location>
        <position position="190"/>
    </location>
</feature>
<dbReference type="AlphaFoldDB" id="A0A345P5R9"/>
<evidence type="ECO:0000256" key="8">
    <source>
        <dbReference type="ARBA" id="ARBA00049439"/>
    </source>
</evidence>
<evidence type="ECO:0000256" key="7">
    <source>
        <dbReference type="ARBA" id="ARBA00023315"/>
    </source>
</evidence>
<dbReference type="GO" id="GO:0006592">
    <property type="term" value="P:ornithine biosynthetic process"/>
    <property type="evidence" value="ECO:0007669"/>
    <property type="project" value="TreeGrafter"/>
</dbReference>